<keyword evidence="1" id="KW-0472">Membrane</keyword>
<keyword evidence="1" id="KW-1133">Transmembrane helix</keyword>
<feature type="transmembrane region" description="Helical" evidence="1">
    <location>
        <begin position="26"/>
        <end position="44"/>
    </location>
</feature>
<protein>
    <recommendedName>
        <fullName evidence="4">Anti-sigma factor</fullName>
    </recommendedName>
</protein>
<keyword evidence="1" id="KW-0812">Transmembrane</keyword>
<organism evidence="2 3">
    <name type="scientific">Candidatus Curtissbacteria bacterium RIFCSPHIGHO2_12_FULL_41_17</name>
    <dbReference type="NCBI Taxonomy" id="1797722"/>
    <lineage>
        <taxon>Bacteria</taxon>
        <taxon>Candidatus Curtissiibacteriota</taxon>
    </lineage>
</organism>
<reference evidence="2 3" key="1">
    <citation type="journal article" date="2016" name="Nat. Commun.">
        <title>Thousands of microbial genomes shed light on interconnected biogeochemical processes in an aquifer system.</title>
        <authorList>
            <person name="Anantharaman K."/>
            <person name="Brown C.T."/>
            <person name="Hug L.A."/>
            <person name="Sharon I."/>
            <person name="Castelle C.J."/>
            <person name="Probst A.J."/>
            <person name="Thomas B.C."/>
            <person name="Singh A."/>
            <person name="Wilkins M.J."/>
            <person name="Karaoz U."/>
            <person name="Brodie E.L."/>
            <person name="Williams K.H."/>
            <person name="Hubbard S.S."/>
            <person name="Banfield J.F."/>
        </authorList>
    </citation>
    <scope>NUCLEOTIDE SEQUENCE [LARGE SCALE GENOMIC DNA]</scope>
</reference>
<proteinExistence type="predicted"/>
<evidence type="ECO:0000313" key="2">
    <source>
        <dbReference type="EMBL" id="OGE04863.1"/>
    </source>
</evidence>
<name>A0A1F5HL77_9BACT</name>
<dbReference type="EMBL" id="MFBL01000023">
    <property type="protein sequence ID" value="OGE04863.1"/>
    <property type="molecule type" value="Genomic_DNA"/>
</dbReference>
<comment type="caution">
    <text evidence="2">The sequence shown here is derived from an EMBL/GenBank/DDBJ whole genome shotgun (WGS) entry which is preliminary data.</text>
</comment>
<dbReference type="AlphaFoldDB" id="A0A1F5HL77"/>
<accession>A0A1F5HL77</accession>
<gene>
    <name evidence="2" type="ORF">A3F45_01350</name>
</gene>
<sequence length="189" mass="20664">MVSLILMRDLANQNFSTNKKSPIPRSFRLIILAVIIAVAVFFIGSRVNLPVGGGQDIVLQESPRNLSPVSVDDSESVTEGGVDLVTQTAALKDVKYGGDASGRASRSFGGGTYILSVDATLPDPKNTNYQVWLTDGTNVIPIDYMRGSKTSWSLSLRDTDKYSKYDGIWVTLERSKDNKPEERVLEGSF</sequence>
<evidence type="ECO:0000256" key="1">
    <source>
        <dbReference type="SAM" id="Phobius"/>
    </source>
</evidence>
<evidence type="ECO:0008006" key="4">
    <source>
        <dbReference type="Google" id="ProtNLM"/>
    </source>
</evidence>
<dbReference type="Proteomes" id="UP000178369">
    <property type="component" value="Unassembled WGS sequence"/>
</dbReference>
<evidence type="ECO:0000313" key="3">
    <source>
        <dbReference type="Proteomes" id="UP000178369"/>
    </source>
</evidence>